<gene>
    <name evidence="1" type="ORF">UV06_C0004G0040</name>
</gene>
<comment type="caution">
    <text evidence="1">The sequence shown here is derived from an EMBL/GenBank/DDBJ whole genome shotgun (WGS) entry which is preliminary data.</text>
</comment>
<dbReference type="EMBL" id="LCDA01000004">
    <property type="protein sequence ID" value="KKS42905.1"/>
    <property type="molecule type" value="Genomic_DNA"/>
</dbReference>
<dbReference type="Proteomes" id="UP000033854">
    <property type="component" value="Unassembled WGS sequence"/>
</dbReference>
<dbReference type="AlphaFoldDB" id="A0A0G0Z287"/>
<evidence type="ECO:0000313" key="1">
    <source>
        <dbReference type="EMBL" id="KKS42905.1"/>
    </source>
</evidence>
<name>A0A0G0Z287_9BACT</name>
<evidence type="ECO:0000313" key="2">
    <source>
        <dbReference type="Proteomes" id="UP000033854"/>
    </source>
</evidence>
<reference evidence="1 2" key="1">
    <citation type="journal article" date="2015" name="Nature">
        <title>rRNA introns, odd ribosomes, and small enigmatic genomes across a large radiation of phyla.</title>
        <authorList>
            <person name="Brown C.T."/>
            <person name="Hug L.A."/>
            <person name="Thomas B.C."/>
            <person name="Sharon I."/>
            <person name="Castelle C.J."/>
            <person name="Singh A."/>
            <person name="Wilkins M.J."/>
            <person name="Williams K.H."/>
            <person name="Banfield J.F."/>
        </authorList>
    </citation>
    <scope>NUCLEOTIDE SEQUENCE [LARGE SCALE GENOMIC DNA]</scope>
</reference>
<proteinExistence type="predicted"/>
<sequence>MRLMFESETFDKGVIEVGKLTKRELFLIGVSLYWAEGFKHKDESSLGLATMDENMAKLYLAWLKECLDIRNDRLSFRVTANIKYSDKIKEMEQHWSDSLGVGIDQFVKPFYQKSKQNRVYLNNDRYFGVLRIRVRKSINILRKMRGWIAGVARAQLSDKI</sequence>
<accession>A0A0G0Z287</accession>
<organism evidence="1 2">
    <name type="scientific">Candidatus Collierbacteria bacterium GW2011_GWA2_42_17</name>
    <dbReference type="NCBI Taxonomy" id="1618378"/>
    <lineage>
        <taxon>Bacteria</taxon>
        <taxon>Candidatus Collieribacteriota</taxon>
    </lineage>
</organism>
<protein>
    <submittedName>
        <fullName evidence="1">Uncharacterized protein</fullName>
    </submittedName>
</protein>